<dbReference type="Pfam" id="PF13843">
    <property type="entry name" value="DDE_Tnp_1_7"/>
    <property type="match status" value="1"/>
</dbReference>
<evidence type="ECO:0000313" key="2">
    <source>
        <dbReference type="EMBL" id="KAJ4929398.1"/>
    </source>
</evidence>
<dbReference type="AlphaFoldDB" id="A0AAD6FD53"/>
<name>A0AAD6FD53_9TELE</name>
<dbReference type="InterPro" id="IPR029526">
    <property type="entry name" value="PGBD"/>
</dbReference>
<dbReference type="Proteomes" id="UP001219934">
    <property type="component" value="Unassembled WGS sequence"/>
</dbReference>
<comment type="caution">
    <text evidence="2">The sequence shown here is derived from an EMBL/GenBank/DDBJ whole genome shotgun (WGS) entry which is preliminary data.</text>
</comment>
<reference evidence="2" key="1">
    <citation type="submission" date="2022-11" db="EMBL/GenBank/DDBJ databases">
        <title>Chromosome-level genome of Pogonophryne albipinna.</title>
        <authorList>
            <person name="Jo E."/>
        </authorList>
    </citation>
    <scope>NUCLEOTIDE SEQUENCE</scope>
    <source>
        <strain evidence="2">SGF0006</strain>
        <tissue evidence="2">Muscle</tissue>
    </source>
</reference>
<dbReference type="PANTHER" id="PTHR47272">
    <property type="entry name" value="DDE_TNP_1_7 DOMAIN-CONTAINING PROTEIN"/>
    <property type="match status" value="1"/>
</dbReference>
<keyword evidence="3" id="KW-1185">Reference proteome</keyword>
<organism evidence="2 3">
    <name type="scientific">Pogonophryne albipinna</name>
    <dbReference type="NCBI Taxonomy" id="1090488"/>
    <lineage>
        <taxon>Eukaryota</taxon>
        <taxon>Metazoa</taxon>
        <taxon>Chordata</taxon>
        <taxon>Craniata</taxon>
        <taxon>Vertebrata</taxon>
        <taxon>Euteleostomi</taxon>
        <taxon>Actinopterygii</taxon>
        <taxon>Neopterygii</taxon>
        <taxon>Teleostei</taxon>
        <taxon>Neoteleostei</taxon>
        <taxon>Acanthomorphata</taxon>
        <taxon>Eupercaria</taxon>
        <taxon>Perciformes</taxon>
        <taxon>Notothenioidei</taxon>
        <taxon>Pogonophryne</taxon>
    </lineage>
</organism>
<dbReference type="EMBL" id="JAPTMU010000017">
    <property type="protein sequence ID" value="KAJ4929398.1"/>
    <property type="molecule type" value="Genomic_DNA"/>
</dbReference>
<accession>A0AAD6FD53</accession>
<protein>
    <recommendedName>
        <fullName evidence="1">PiggyBac transposable element-derived protein domain-containing protein</fullName>
    </recommendedName>
</protein>
<proteinExistence type="predicted"/>
<feature type="domain" description="PiggyBac transposable element-derived protein" evidence="1">
    <location>
        <begin position="44"/>
        <end position="264"/>
    </location>
</feature>
<evidence type="ECO:0000313" key="3">
    <source>
        <dbReference type="Proteomes" id="UP001219934"/>
    </source>
</evidence>
<gene>
    <name evidence="2" type="ORF">JOQ06_005006</name>
</gene>
<evidence type="ECO:0000259" key="1">
    <source>
        <dbReference type="Pfam" id="PF13843"/>
    </source>
</evidence>
<sequence>MYPPTLREITIEISNLYSTQTKDQQLYLSMEELLTFYGILITSGPIFSELNQSYKVMPFQEWLSVDESMIRYYGRHGFKQFIRGKPIRFGYKLWSLGSSSGYMHHMEPYGGSHTLLPETGLGQGPSVVLGLAEQAQVPQGCKFIHDNLFTSLGLLDEMTKRRYGSSGTMRQNRLFDVPFKPQKEFMKLSQGTSEVLTQGDKLLVRWRDNNVVTVATNMEEKYSETFVKRWNKERRTFDKVPQPKCINLYNEHMGGVALHDQQRDIMGGTIDLLTFSRIVAQSLMQKFGTKPLSQGRRSLLAATVEHQARYDKSSHWPINTMHRFQRCRHCDKRTTYACEKCKAPLHIECFKMYHGQ</sequence>